<proteinExistence type="predicted"/>
<accession>A0A815SSK0</accession>
<gene>
    <name evidence="1" type="ORF">SEV965_LOCUS35812</name>
</gene>
<dbReference type="PANTHER" id="PTHR46788:SF1">
    <property type="entry name" value="EF-HAND CALCIUM-BINDING DOMAIN-CONTAINING PROTEIN 5"/>
    <property type="match status" value="1"/>
</dbReference>
<dbReference type="EMBL" id="CAJNOU010006062">
    <property type="protein sequence ID" value="CAF1495781.1"/>
    <property type="molecule type" value="Genomic_DNA"/>
</dbReference>
<dbReference type="PANTHER" id="PTHR46788">
    <property type="entry name" value="EF-HAND CALCIUM-BINDING DOMAIN-CONTAINING PROTEIN 5"/>
    <property type="match status" value="1"/>
</dbReference>
<dbReference type="AlphaFoldDB" id="A0A815SSK0"/>
<dbReference type="Proteomes" id="UP000663889">
    <property type="component" value="Unassembled WGS sequence"/>
</dbReference>
<comment type="caution">
    <text evidence="1">The sequence shown here is derived from an EMBL/GenBank/DDBJ whole genome shotgun (WGS) entry which is preliminary data.</text>
</comment>
<name>A0A815SSK0_9BILA</name>
<organism evidence="1 2">
    <name type="scientific">Rotaria sordida</name>
    <dbReference type="NCBI Taxonomy" id="392033"/>
    <lineage>
        <taxon>Eukaryota</taxon>
        <taxon>Metazoa</taxon>
        <taxon>Spiralia</taxon>
        <taxon>Gnathifera</taxon>
        <taxon>Rotifera</taxon>
        <taxon>Eurotatoria</taxon>
        <taxon>Bdelloidea</taxon>
        <taxon>Philodinida</taxon>
        <taxon>Philodinidae</taxon>
        <taxon>Rotaria</taxon>
    </lineage>
</organism>
<evidence type="ECO:0000313" key="2">
    <source>
        <dbReference type="Proteomes" id="UP000663889"/>
    </source>
</evidence>
<feature type="non-terminal residue" evidence="1">
    <location>
        <position position="250"/>
    </location>
</feature>
<protein>
    <submittedName>
        <fullName evidence="1">Uncharacterized protein</fullName>
    </submittedName>
</protein>
<evidence type="ECO:0000313" key="1">
    <source>
        <dbReference type="EMBL" id="CAF1495781.1"/>
    </source>
</evidence>
<sequence>LLKHVFTYSNGNLTIFDTPKLVNSREQVFKYNLEHAAVSCQSTITSFLGQTHMIQAIRGRDNFCFSLIDTNIGEQEDLPNEQKQDLTTMYRCIYMAVDELEQELIDDTTKQFLTYEKQSDEMRLNYLFDRIWYMDICNKIKQLSSDTIHEFINNKSKWNDQIKQILSIISRLVKHKELNPTDYATILFPAMIEFDPTTKEHDQNDLWNRAEQLIKTIDQSIWQQPSSDVIKIFYDWLTLAYELEKLSKTQ</sequence>
<reference evidence="1" key="1">
    <citation type="submission" date="2021-02" db="EMBL/GenBank/DDBJ databases">
        <authorList>
            <person name="Nowell W R."/>
        </authorList>
    </citation>
    <scope>NUCLEOTIDE SEQUENCE</scope>
</reference>